<dbReference type="AlphaFoldDB" id="V6LNU1"/>
<reference evidence="2 3" key="1">
    <citation type="journal article" date="2014" name="PLoS Genet.">
        <title>The Genome of Spironucleus salmonicida Highlights a Fish Pathogen Adapted to Fluctuating Environments.</title>
        <authorList>
            <person name="Xu F."/>
            <person name="Jerlstrom-Hultqvist J."/>
            <person name="Einarsson E."/>
            <person name="Astvaldsson A."/>
            <person name="Svard S.G."/>
            <person name="Andersson J.O."/>
        </authorList>
    </citation>
    <scope>NUCLEOTIDE SEQUENCE</scope>
    <source>
        <strain evidence="3">ATCC 50377</strain>
    </source>
</reference>
<accession>V6LNU1</accession>
<dbReference type="EMBL" id="KI546077">
    <property type="protein sequence ID" value="EST46342.1"/>
    <property type="molecule type" value="Genomic_DNA"/>
</dbReference>
<dbReference type="Proteomes" id="UP000018208">
    <property type="component" value="Unassembled WGS sequence"/>
</dbReference>
<name>V6LNU1_9EUKA</name>
<evidence type="ECO:0000256" key="1">
    <source>
        <dbReference type="SAM" id="Coils"/>
    </source>
</evidence>
<evidence type="ECO:0000313" key="4">
    <source>
        <dbReference type="Proteomes" id="UP000018208"/>
    </source>
</evidence>
<dbReference type="VEuPathDB" id="GiardiaDB:SS50377_26136"/>
<protein>
    <submittedName>
        <fullName evidence="2">Uncharacterized protein</fullName>
    </submittedName>
</protein>
<reference evidence="3" key="2">
    <citation type="submission" date="2020-12" db="EMBL/GenBank/DDBJ databases">
        <title>New Spironucleus salmonicida genome in near-complete chromosomes.</title>
        <authorList>
            <person name="Xu F."/>
            <person name="Kurt Z."/>
            <person name="Jimenez-Gonzalez A."/>
            <person name="Astvaldsson A."/>
            <person name="Andersson J.O."/>
            <person name="Svard S.G."/>
        </authorList>
    </citation>
    <scope>NUCLEOTIDE SEQUENCE</scope>
    <source>
        <strain evidence="3">ATCC 50377</strain>
    </source>
</reference>
<gene>
    <name evidence="2" type="ORF">SS50377_13655</name>
    <name evidence="3" type="ORF">SS50377_26136</name>
</gene>
<evidence type="ECO:0000313" key="2">
    <source>
        <dbReference type="EMBL" id="EST46342.1"/>
    </source>
</evidence>
<keyword evidence="4" id="KW-1185">Reference proteome</keyword>
<keyword evidence="1" id="KW-0175">Coiled coil</keyword>
<dbReference type="EMBL" id="AUWU02000006">
    <property type="protein sequence ID" value="KAH0571936.1"/>
    <property type="molecule type" value="Genomic_DNA"/>
</dbReference>
<proteinExistence type="predicted"/>
<evidence type="ECO:0000313" key="3">
    <source>
        <dbReference type="EMBL" id="KAH0571936.1"/>
    </source>
</evidence>
<feature type="coiled-coil region" evidence="1">
    <location>
        <begin position="48"/>
        <end position="75"/>
    </location>
</feature>
<organism evidence="2">
    <name type="scientific">Spironucleus salmonicida</name>
    <dbReference type="NCBI Taxonomy" id="348837"/>
    <lineage>
        <taxon>Eukaryota</taxon>
        <taxon>Metamonada</taxon>
        <taxon>Diplomonadida</taxon>
        <taxon>Hexamitidae</taxon>
        <taxon>Hexamitinae</taxon>
        <taxon>Spironucleus</taxon>
    </lineage>
</organism>
<sequence length="120" mass="14375">MTQKEKVPKFSTDFHVKLYNQITRQIMKQCFMIKKSTKQLNNCNYAERTQLQTTLALAKKKKNEMQEKLILENQKFIKLMTEKMAEFEEKNSENIVQLREEFAQILKRETERINEAGLIK</sequence>